<reference evidence="3 4" key="1">
    <citation type="journal article" date="2018" name="Mol. Plant">
        <title>The genome of Artemisia annua provides insight into the evolution of Asteraceae family and artemisinin biosynthesis.</title>
        <authorList>
            <person name="Shen Q."/>
            <person name="Zhang L."/>
            <person name="Liao Z."/>
            <person name="Wang S."/>
            <person name="Yan T."/>
            <person name="Shi P."/>
            <person name="Liu M."/>
            <person name="Fu X."/>
            <person name="Pan Q."/>
            <person name="Wang Y."/>
            <person name="Lv Z."/>
            <person name="Lu X."/>
            <person name="Zhang F."/>
            <person name="Jiang W."/>
            <person name="Ma Y."/>
            <person name="Chen M."/>
            <person name="Hao X."/>
            <person name="Li L."/>
            <person name="Tang Y."/>
            <person name="Lv G."/>
            <person name="Zhou Y."/>
            <person name="Sun X."/>
            <person name="Brodelius P.E."/>
            <person name="Rose J.K.C."/>
            <person name="Tang K."/>
        </authorList>
    </citation>
    <scope>NUCLEOTIDE SEQUENCE [LARGE SCALE GENOMIC DNA]</scope>
    <source>
        <strain evidence="4">cv. Huhao1</strain>
        <tissue evidence="3">Leaf</tissue>
    </source>
</reference>
<dbReference type="EMBL" id="PKPP01012131">
    <property type="protein sequence ID" value="PWA42893.1"/>
    <property type="molecule type" value="Genomic_DNA"/>
</dbReference>
<name>A0A2U1L1K7_ARTAN</name>
<dbReference type="Proteomes" id="UP000245207">
    <property type="component" value="Unassembled WGS sequence"/>
</dbReference>
<dbReference type="AlphaFoldDB" id="A0A2U1L1K7"/>
<keyword evidence="4" id="KW-1185">Reference proteome</keyword>
<feature type="compositionally biased region" description="Basic residues" evidence="1">
    <location>
        <begin position="43"/>
        <end position="69"/>
    </location>
</feature>
<feature type="domain" description="DUF7950" evidence="2">
    <location>
        <begin position="161"/>
        <end position="284"/>
    </location>
</feature>
<comment type="caution">
    <text evidence="3">The sequence shown here is derived from an EMBL/GenBank/DDBJ whole genome shotgun (WGS) entry which is preliminary data.</text>
</comment>
<protein>
    <recommendedName>
        <fullName evidence="2">DUF7950 domain-containing protein</fullName>
    </recommendedName>
</protein>
<dbReference type="Pfam" id="PF25821">
    <property type="entry name" value="DUF7950"/>
    <property type="match status" value="1"/>
</dbReference>
<feature type="region of interest" description="Disordered" evidence="1">
    <location>
        <begin position="20"/>
        <end position="78"/>
    </location>
</feature>
<dbReference type="OrthoDB" id="1898295at2759"/>
<gene>
    <name evidence="3" type="ORF">CTI12_AA540620</name>
</gene>
<dbReference type="PANTHER" id="PTHR33595:SF7">
    <property type="entry name" value="OS12G0242500 PROTEIN"/>
    <property type="match status" value="1"/>
</dbReference>
<organism evidence="3 4">
    <name type="scientific">Artemisia annua</name>
    <name type="common">Sweet wormwood</name>
    <dbReference type="NCBI Taxonomy" id="35608"/>
    <lineage>
        <taxon>Eukaryota</taxon>
        <taxon>Viridiplantae</taxon>
        <taxon>Streptophyta</taxon>
        <taxon>Embryophyta</taxon>
        <taxon>Tracheophyta</taxon>
        <taxon>Spermatophyta</taxon>
        <taxon>Magnoliopsida</taxon>
        <taxon>eudicotyledons</taxon>
        <taxon>Gunneridae</taxon>
        <taxon>Pentapetalae</taxon>
        <taxon>asterids</taxon>
        <taxon>campanulids</taxon>
        <taxon>Asterales</taxon>
        <taxon>Asteraceae</taxon>
        <taxon>Asteroideae</taxon>
        <taxon>Anthemideae</taxon>
        <taxon>Artemisiinae</taxon>
        <taxon>Artemisia</taxon>
    </lineage>
</organism>
<evidence type="ECO:0000313" key="4">
    <source>
        <dbReference type="Proteomes" id="UP000245207"/>
    </source>
</evidence>
<accession>A0A2U1L1K7</accession>
<dbReference type="STRING" id="35608.A0A2U1L1K7"/>
<sequence length="287" mass="31998">MYGMSKVDRIMLKYRPIAPKPVVAGSGSGSGGSSMENSGGYVKCRRTKRKYVRVNKNRKKKETSSRKKFTPPPTSPPIKQEVVTLQLLPGTLAQKQTSYVFDLMSSTRIKCNYSSNITTTKKSEPMWLNLNTEQQNLCLGRMKSVVPVCSKPMQPVPAQVVSYVTVECVTDTWVDIPGLGCTDEERVRNMEHDTCPSFISDSQDRVVWINKAYRQMVAGDNISVVLVIKDNWTPLPLTFPAFTCKVRVTSAVNSNQTTTTLLCDVSRMERGACAWRLDVKAALTLGR</sequence>
<evidence type="ECO:0000256" key="1">
    <source>
        <dbReference type="SAM" id="MobiDB-lite"/>
    </source>
</evidence>
<dbReference type="InterPro" id="IPR057710">
    <property type="entry name" value="DUF7950"/>
</dbReference>
<proteinExistence type="predicted"/>
<evidence type="ECO:0000313" key="3">
    <source>
        <dbReference type="EMBL" id="PWA42893.1"/>
    </source>
</evidence>
<evidence type="ECO:0000259" key="2">
    <source>
        <dbReference type="Pfam" id="PF25821"/>
    </source>
</evidence>
<dbReference type="PANTHER" id="PTHR33595">
    <property type="entry name" value="VON WILLEBRAND FACTOR A DOMAIN PROTEIN"/>
    <property type="match status" value="1"/>
</dbReference>